<dbReference type="HAMAP" id="MF_00278">
    <property type="entry name" value="HisH"/>
    <property type="match status" value="1"/>
</dbReference>
<dbReference type="EC" id="3.5.1.2" evidence="10"/>
<reference evidence="13" key="2">
    <citation type="journal article" date="2024" name="Antonie Van Leeuwenhoek">
        <title>Roseihalotalea indica gen. nov., sp. nov., a halophilic Bacteroidetes from mesopelagic Southwest Indian Ocean with higher carbohydrate metabolic potential.</title>
        <authorList>
            <person name="Chen B."/>
            <person name="Zhang M."/>
            <person name="Lin D."/>
            <person name="Ye J."/>
            <person name="Tang K."/>
        </authorList>
    </citation>
    <scope>NUCLEOTIDE SEQUENCE</scope>
    <source>
        <strain evidence="13">TK19036</strain>
    </source>
</reference>
<dbReference type="PROSITE" id="PS51274">
    <property type="entry name" value="GATASE_COBBQ"/>
    <property type="match status" value="1"/>
</dbReference>
<dbReference type="PROSITE" id="PS51273">
    <property type="entry name" value="GATASE_TYPE_1"/>
    <property type="match status" value="1"/>
</dbReference>
<evidence type="ECO:0000256" key="10">
    <source>
        <dbReference type="HAMAP-Rule" id="MF_00278"/>
    </source>
</evidence>
<evidence type="ECO:0000256" key="6">
    <source>
        <dbReference type="ARBA" id="ARBA00023102"/>
    </source>
</evidence>
<comment type="subunit">
    <text evidence="2 10">Heterodimer of HisH and HisF.</text>
</comment>
<dbReference type="PIRSF" id="PIRSF000495">
    <property type="entry name" value="Amidotransf_hisH"/>
    <property type="match status" value="1"/>
</dbReference>
<feature type="active site" evidence="10 11">
    <location>
        <position position="175"/>
    </location>
</feature>
<dbReference type="GO" id="GO:0000107">
    <property type="term" value="F:imidazoleglycerol-phosphate synthase activity"/>
    <property type="evidence" value="ECO:0007669"/>
    <property type="project" value="UniProtKB-UniRule"/>
</dbReference>
<dbReference type="CDD" id="cd01748">
    <property type="entry name" value="GATase1_IGP_Synthase"/>
    <property type="match status" value="1"/>
</dbReference>
<dbReference type="AlphaFoldDB" id="A0AA49PZF5"/>
<evidence type="ECO:0000259" key="12">
    <source>
        <dbReference type="Pfam" id="PF00117"/>
    </source>
</evidence>
<keyword evidence="10" id="KW-0963">Cytoplasm</keyword>
<sequence>MSVAVIKYNAGNIYSVIYALQRLGIEPLLTDVPEEIQQADKVIFPGQGEASSAMHYLRDKGLDEVIKNLTQPVLGICVGLQLLCRHSEEGNADCLGVFDVDVKRFPPDRKVPHMGWNDVQVTGGVICEGLRPDAYLYYVHSYYAELSENTTATNEYILPYSVALEKDNFYAIQPHLEKSGKDGEFILKNFLELPS</sequence>
<dbReference type="InterPro" id="IPR029062">
    <property type="entry name" value="Class_I_gatase-like"/>
</dbReference>
<keyword evidence="5 10" id="KW-0315">Glutamine amidotransferase</keyword>
<dbReference type="GO" id="GO:0005737">
    <property type="term" value="C:cytoplasm"/>
    <property type="evidence" value="ECO:0007669"/>
    <property type="project" value="UniProtKB-SubCell"/>
</dbReference>
<evidence type="ECO:0000256" key="11">
    <source>
        <dbReference type="PIRSR" id="PIRSR000495-1"/>
    </source>
</evidence>
<dbReference type="EC" id="4.3.2.10" evidence="10"/>
<dbReference type="GO" id="GO:0004359">
    <property type="term" value="F:glutaminase activity"/>
    <property type="evidence" value="ECO:0007669"/>
    <property type="project" value="UniProtKB-EC"/>
</dbReference>
<keyword evidence="3 10" id="KW-0028">Amino-acid biosynthesis</keyword>
<evidence type="ECO:0000256" key="2">
    <source>
        <dbReference type="ARBA" id="ARBA00011152"/>
    </source>
</evidence>
<keyword evidence="4 10" id="KW-0378">Hydrolase</keyword>
<dbReference type="PANTHER" id="PTHR42701:SF1">
    <property type="entry name" value="IMIDAZOLE GLYCEROL PHOSPHATE SYNTHASE SUBUNIT HISH"/>
    <property type="match status" value="1"/>
</dbReference>
<dbReference type="NCBIfam" id="TIGR01855">
    <property type="entry name" value="IMP_synth_hisH"/>
    <property type="match status" value="1"/>
</dbReference>
<comment type="catalytic activity">
    <reaction evidence="9 10">
        <text>L-glutamine + H2O = L-glutamate + NH4(+)</text>
        <dbReference type="Rhea" id="RHEA:15889"/>
        <dbReference type="ChEBI" id="CHEBI:15377"/>
        <dbReference type="ChEBI" id="CHEBI:28938"/>
        <dbReference type="ChEBI" id="CHEBI:29985"/>
        <dbReference type="ChEBI" id="CHEBI:58359"/>
        <dbReference type="EC" id="3.5.1.2"/>
    </reaction>
</comment>
<keyword evidence="7 10" id="KW-0456">Lyase</keyword>
<protein>
    <recommendedName>
        <fullName evidence="10">Imidazole glycerol phosphate synthase subunit HisH</fullName>
        <ecNumber evidence="10">4.3.2.10</ecNumber>
    </recommendedName>
    <alternativeName>
        <fullName evidence="10">IGP synthase glutaminase subunit</fullName>
        <ecNumber evidence="10">3.5.1.2</ecNumber>
    </alternativeName>
    <alternativeName>
        <fullName evidence="10">IGP synthase subunit HisH</fullName>
    </alternativeName>
    <alternativeName>
        <fullName evidence="10">ImGP synthase subunit HisH</fullName>
        <shortName evidence="10">IGPS subunit HisH</shortName>
    </alternativeName>
</protein>
<comment type="function">
    <text evidence="10">IGPS catalyzes the conversion of PRFAR and glutamine to IGP, AICAR and glutamate. The HisH subunit catalyzes the hydrolysis of glutamine to glutamate and ammonia as part of the synthesis of IGP and AICAR. The resulting ammonia molecule is channeled to the active site of HisF.</text>
</comment>
<evidence type="ECO:0000256" key="8">
    <source>
        <dbReference type="ARBA" id="ARBA00047838"/>
    </source>
</evidence>
<dbReference type="GO" id="GO:0016829">
    <property type="term" value="F:lyase activity"/>
    <property type="evidence" value="ECO:0007669"/>
    <property type="project" value="UniProtKB-KW"/>
</dbReference>
<evidence type="ECO:0000256" key="4">
    <source>
        <dbReference type="ARBA" id="ARBA00022801"/>
    </source>
</evidence>
<dbReference type="InterPro" id="IPR010139">
    <property type="entry name" value="Imidazole-glycPsynth_HisH"/>
</dbReference>
<name>A0AA49PZF5_9BACT</name>
<feature type="domain" description="Glutamine amidotransferase" evidence="12">
    <location>
        <begin position="8"/>
        <end position="191"/>
    </location>
</feature>
<dbReference type="Pfam" id="PF00117">
    <property type="entry name" value="GATase"/>
    <property type="match status" value="1"/>
</dbReference>
<dbReference type="SUPFAM" id="SSF52317">
    <property type="entry name" value="Class I glutamine amidotransferase-like"/>
    <property type="match status" value="1"/>
</dbReference>
<evidence type="ECO:0000313" key="13">
    <source>
        <dbReference type="EMBL" id="WKN39980.1"/>
    </source>
</evidence>
<accession>A0AA49PZF5</accession>
<organism evidence="13">
    <name type="scientific">Roseihalotalea indica</name>
    <dbReference type="NCBI Taxonomy" id="2867963"/>
    <lineage>
        <taxon>Bacteria</taxon>
        <taxon>Pseudomonadati</taxon>
        <taxon>Bacteroidota</taxon>
        <taxon>Cytophagia</taxon>
        <taxon>Cytophagales</taxon>
        <taxon>Catalimonadaceae</taxon>
        <taxon>Roseihalotalea</taxon>
    </lineage>
</organism>
<comment type="pathway">
    <text evidence="1 10">Amino-acid biosynthesis; L-histidine biosynthesis; L-histidine from 5-phospho-alpha-D-ribose 1-diphosphate: step 5/9.</text>
</comment>
<dbReference type="GO" id="GO:0000105">
    <property type="term" value="P:L-histidine biosynthetic process"/>
    <property type="evidence" value="ECO:0007669"/>
    <property type="project" value="UniProtKB-UniRule"/>
</dbReference>
<evidence type="ECO:0000256" key="7">
    <source>
        <dbReference type="ARBA" id="ARBA00023239"/>
    </source>
</evidence>
<comment type="subcellular location">
    <subcellularLocation>
        <location evidence="10">Cytoplasm</location>
    </subcellularLocation>
</comment>
<evidence type="ECO:0000256" key="3">
    <source>
        <dbReference type="ARBA" id="ARBA00022605"/>
    </source>
</evidence>
<evidence type="ECO:0000256" key="9">
    <source>
        <dbReference type="ARBA" id="ARBA00049534"/>
    </source>
</evidence>
<proteinExistence type="inferred from homology"/>
<reference evidence="13" key="1">
    <citation type="journal article" date="2023" name="Comput. Struct. Biotechnol. J.">
        <title>Discovery of a novel marine Bacteroidetes with a rich repertoire of carbohydrate-active enzymes.</title>
        <authorList>
            <person name="Chen B."/>
            <person name="Liu G."/>
            <person name="Chen Q."/>
            <person name="Wang H."/>
            <person name="Liu L."/>
            <person name="Tang K."/>
        </authorList>
    </citation>
    <scope>NUCLEOTIDE SEQUENCE</scope>
    <source>
        <strain evidence="13">TK19036</strain>
    </source>
</reference>
<dbReference type="Gene3D" id="3.40.50.880">
    <property type="match status" value="1"/>
</dbReference>
<evidence type="ECO:0000256" key="5">
    <source>
        <dbReference type="ARBA" id="ARBA00022962"/>
    </source>
</evidence>
<dbReference type="EMBL" id="CP120682">
    <property type="protein sequence ID" value="WKN39980.1"/>
    <property type="molecule type" value="Genomic_DNA"/>
</dbReference>
<keyword evidence="6 10" id="KW-0368">Histidine biosynthesis</keyword>
<feature type="active site" evidence="10 11">
    <location>
        <position position="177"/>
    </location>
</feature>
<comment type="catalytic activity">
    <reaction evidence="8 10">
        <text>5-[(5-phospho-1-deoxy-D-ribulos-1-ylimino)methylamino]-1-(5-phospho-beta-D-ribosyl)imidazole-4-carboxamide + L-glutamine = D-erythro-1-(imidazol-4-yl)glycerol 3-phosphate + 5-amino-1-(5-phospho-beta-D-ribosyl)imidazole-4-carboxamide + L-glutamate + H(+)</text>
        <dbReference type="Rhea" id="RHEA:24793"/>
        <dbReference type="ChEBI" id="CHEBI:15378"/>
        <dbReference type="ChEBI" id="CHEBI:29985"/>
        <dbReference type="ChEBI" id="CHEBI:58278"/>
        <dbReference type="ChEBI" id="CHEBI:58359"/>
        <dbReference type="ChEBI" id="CHEBI:58475"/>
        <dbReference type="ChEBI" id="CHEBI:58525"/>
        <dbReference type="EC" id="4.3.2.10"/>
    </reaction>
</comment>
<dbReference type="PANTHER" id="PTHR42701">
    <property type="entry name" value="IMIDAZOLE GLYCEROL PHOSPHATE SYNTHASE SUBUNIT HISH"/>
    <property type="match status" value="1"/>
</dbReference>
<feature type="active site" description="Nucleophile" evidence="10 11">
    <location>
        <position position="77"/>
    </location>
</feature>
<evidence type="ECO:0000256" key="1">
    <source>
        <dbReference type="ARBA" id="ARBA00005091"/>
    </source>
</evidence>
<dbReference type="InterPro" id="IPR017926">
    <property type="entry name" value="GATASE"/>
</dbReference>
<gene>
    <name evidence="10 13" type="primary">hisH</name>
    <name evidence="13" type="ORF">K4G66_14900</name>
</gene>